<evidence type="ECO:0000313" key="2">
    <source>
        <dbReference type="EMBL" id="RNB86907.1"/>
    </source>
</evidence>
<dbReference type="AlphaFoldDB" id="A0A3M8DIE3"/>
<protein>
    <submittedName>
        <fullName evidence="2">Uncharacterized protein</fullName>
    </submittedName>
</protein>
<keyword evidence="1" id="KW-0732">Signal</keyword>
<comment type="caution">
    <text evidence="2">The sequence shown here is derived from an EMBL/GenBank/DDBJ whole genome shotgun (WGS) entry which is preliminary data.</text>
</comment>
<proteinExistence type="predicted"/>
<feature type="signal peptide" evidence="1">
    <location>
        <begin position="1"/>
        <end position="26"/>
    </location>
</feature>
<dbReference type="Proteomes" id="UP000271031">
    <property type="component" value="Unassembled WGS sequence"/>
</dbReference>
<organism evidence="2 3">
    <name type="scientific">Brevibacillus fluminis</name>
    <dbReference type="NCBI Taxonomy" id="511487"/>
    <lineage>
        <taxon>Bacteria</taxon>
        <taxon>Bacillati</taxon>
        <taxon>Bacillota</taxon>
        <taxon>Bacilli</taxon>
        <taxon>Bacillales</taxon>
        <taxon>Paenibacillaceae</taxon>
        <taxon>Brevibacillus</taxon>
    </lineage>
</organism>
<dbReference type="EMBL" id="RHHQ01000012">
    <property type="protein sequence ID" value="RNB86907.1"/>
    <property type="molecule type" value="Genomic_DNA"/>
</dbReference>
<accession>A0A3M8DIE3</accession>
<sequence length="245" mass="27521">MQRKFVLIFFMIALLFTSLNSAFAQAEANADPAQGKKLKSLAFTDSKMKIKFFESKVLKVLATFEDGSVEDVTSKAAFATSNIMMVDIDRENPSVPGKIWGGNEDGVATVTATYEGMTAKITITVLPIKYHYFKLDVFPNENSDFTFGQDVFIMAKVPKKKMLSPKKANGYIYGIIIHGEKTLDIEHTMTYEDNQYIYIVGSFTLPKEGNYYAEVSIQQNSQYVPGEVWLGEGKSHEFTIVNYDN</sequence>
<dbReference type="RefSeq" id="WP_122918604.1">
    <property type="nucleotide sequence ID" value="NZ_RHHQ01000012.1"/>
</dbReference>
<dbReference type="Gene3D" id="2.60.40.1080">
    <property type="match status" value="1"/>
</dbReference>
<gene>
    <name evidence="2" type="ORF">EDM56_14415</name>
</gene>
<keyword evidence="3" id="KW-1185">Reference proteome</keyword>
<name>A0A3M8DIE3_9BACL</name>
<reference evidence="2 3" key="1">
    <citation type="submission" date="2018-10" db="EMBL/GenBank/DDBJ databases">
        <title>Phylogenomics of Brevibacillus.</title>
        <authorList>
            <person name="Dunlap C."/>
        </authorList>
    </citation>
    <scope>NUCLEOTIDE SEQUENCE [LARGE SCALE GENOMIC DNA]</scope>
    <source>
        <strain evidence="2 3">JCM 15716</strain>
    </source>
</reference>
<feature type="chain" id="PRO_5038552802" evidence="1">
    <location>
        <begin position="27"/>
        <end position="245"/>
    </location>
</feature>
<evidence type="ECO:0000313" key="3">
    <source>
        <dbReference type="Proteomes" id="UP000271031"/>
    </source>
</evidence>
<evidence type="ECO:0000256" key="1">
    <source>
        <dbReference type="SAM" id="SignalP"/>
    </source>
</evidence>